<evidence type="ECO:0000256" key="4">
    <source>
        <dbReference type="ARBA" id="ARBA00016774"/>
    </source>
</evidence>
<comment type="catalytic activity">
    <reaction evidence="8">
        <text>S-formylglutathione + H2O = formate + glutathione + H(+)</text>
        <dbReference type="Rhea" id="RHEA:14961"/>
        <dbReference type="ChEBI" id="CHEBI:15377"/>
        <dbReference type="ChEBI" id="CHEBI:15378"/>
        <dbReference type="ChEBI" id="CHEBI:15740"/>
        <dbReference type="ChEBI" id="CHEBI:57688"/>
        <dbReference type="ChEBI" id="CHEBI:57925"/>
        <dbReference type="EC" id="3.1.2.12"/>
    </reaction>
</comment>
<feature type="active site" description="Charge relay system" evidence="7">
    <location>
        <position position="317"/>
    </location>
</feature>
<evidence type="ECO:0000256" key="3">
    <source>
        <dbReference type="ARBA" id="ARBA00012479"/>
    </source>
</evidence>
<dbReference type="Proteomes" id="UP000007819">
    <property type="component" value="Chromosome A1"/>
</dbReference>
<evidence type="ECO:0000256" key="1">
    <source>
        <dbReference type="ARBA" id="ARBA00002608"/>
    </source>
</evidence>
<dbReference type="AlphaFoldDB" id="A0A8R2A0P2"/>
<dbReference type="GeneID" id="100163998"/>
<reference evidence="9" key="2">
    <citation type="submission" date="2022-06" db="UniProtKB">
        <authorList>
            <consortium name="EnsemblMetazoa"/>
        </authorList>
    </citation>
    <scope>IDENTIFICATION</scope>
</reference>
<keyword evidence="5 8" id="KW-0719">Serine esterase</keyword>
<comment type="function">
    <text evidence="1 8">Serine hydrolase involved in the detoxification of formaldehyde.</text>
</comment>
<dbReference type="Pfam" id="PF00756">
    <property type="entry name" value="Esterase"/>
    <property type="match status" value="1"/>
</dbReference>
<dbReference type="GO" id="GO:0046294">
    <property type="term" value="P:formaldehyde catabolic process"/>
    <property type="evidence" value="ECO:0007669"/>
    <property type="project" value="InterPro"/>
</dbReference>
<dbReference type="KEGG" id="api:100163998"/>
<dbReference type="GO" id="GO:0005829">
    <property type="term" value="C:cytosol"/>
    <property type="evidence" value="ECO:0007669"/>
    <property type="project" value="TreeGrafter"/>
</dbReference>
<keyword evidence="6 8" id="KW-0378">Hydrolase</keyword>
<dbReference type="OrthoDB" id="420518at2759"/>
<name>A0A8R2A0P2_ACYPI</name>
<dbReference type="GO" id="GO:0018738">
    <property type="term" value="F:S-formylglutathione hydrolase activity"/>
    <property type="evidence" value="ECO:0007669"/>
    <property type="project" value="UniProtKB-EC"/>
</dbReference>
<dbReference type="NCBIfam" id="TIGR02821">
    <property type="entry name" value="fghA_ester_D"/>
    <property type="match status" value="1"/>
</dbReference>
<protein>
    <recommendedName>
        <fullName evidence="4 8">S-formylglutathione hydrolase</fullName>
        <ecNumber evidence="3 8">3.1.2.12</ecNumber>
    </recommendedName>
</protein>
<feature type="active site" description="Charge relay system" evidence="7">
    <location>
        <position position="208"/>
    </location>
</feature>
<evidence type="ECO:0000256" key="8">
    <source>
        <dbReference type="RuleBase" id="RU363068"/>
    </source>
</evidence>
<evidence type="ECO:0000313" key="9">
    <source>
        <dbReference type="EnsemblMetazoa" id="XP_001943189.2"/>
    </source>
</evidence>
<feature type="active site" description="Charge relay system" evidence="7">
    <location>
        <position position="285"/>
    </location>
</feature>
<dbReference type="Gene3D" id="3.40.50.1820">
    <property type="entry name" value="alpha/beta hydrolase"/>
    <property type="match status" value="1"/>
</dbReference>
<dbReference type="InterPro" id="IPR014186">
    <property type="entry name" value="S-formylglutathione_hydrol"/>
</dbReference>
<evidence type="ECO:0000313" key="10">
    <source>
        <dbReference type="Proteomes" id="UP000007819"/>
    </source>
</evidence>
<evidence type="ECO:0000256" key="7">
    <source>
        <dbReference type="PIRSR" id="PIRSR614186-1"/>
    </source>
</evidence>
<evidence type="ECO:0000256" key="2">
    <source>
        <dbReference type="ARBA" id="ARBA00005622"/>
    </source>
</evidence>
<evidence type="ECO:0000256" key="6">
    <source>
        <dbReference type="ARBA" id="ARBA00022801"/>
    </source>
</evidence>
<organism evidence="9 10">
    <name type="scientific">Acyrthosiphon pisum</name>
    <name type="common">Pea aphid</name>
    <dbReference type="NCBI Taxonomy" id="7029"/>
    <lineage>
        <taxon>Eukaryota</taxon>
        <taxon>Metazoa</taxon>
        <taxon>Ecdysozoa</taxon>
        <taxon>Arthropoda</taxon>
        <taxon>Hexapoda</taxon>
        <taxon>Insecta</taxon>
        <taxon>Pterygota</taxon>
        <taxon>Neoptera</taxon>
        <taxon>Paraneoptera</taxon>
        <taxon>Hemiptera</taxon>
        <taxon>Sternorrhyncha</taxon>
        <taxon>Aphidomorpha</taxon>
        <taxon>Aphidoidea</taxon>
        <taxon>Aphididae</taxon>
        <taxon>Macrosiphini</taxon>
        <taxon>Acyrthosiphon</taxon>
    </lineage>
</organism>
<proteinExistence type="inferred from homology"/>
<comment type="similarity">
    <text evidence="2 8">Belongs to the esterase D family.</text>
</comment>
<dbReference type="EC" id="3.1.2.12" evidence="3 8"/>
<evidence type="ECO:0000256" key="5">
    <source>
        <dbReference type="ARBA" id="ARBA00022487"/>
    </source>
</evidence>
<dbReference type="GO" id="GO:0052689">
    <property type="term" value="F:carboxylic ester hydrolase activity"/>
    <property type="evidence" value="ECO:0007669"/>
    <property type="project" value="UniProtKB-KW"/>
</dbReference>
<dbReference type="EnsemblMetazoa" id="XM_001943154.5">
    <property type="protein sequence ID" value="XP_001943189.2"/>
    <property type="gene ID" value="LOC100163998"/>
</dbReference>
<sequence>MRGPLCFNIMYIFRCGYRLSAVCPSSGRAVHTVKFQQRRTRPHQDQNFQRLCGSRQWSNNIEQQLKVVSDNRCFGGQQKVYEHYSAVLNFQMRFAVYVPENLERPAPVLYHLGGMLCSEQTFIQKSGFQRWAAHYGIIVVSPDVCPRVNLGVDNNTIEANGESYYVNAVKKPWSKNFQMYSYVNEELPSIIQENFNVNKDKQSIMGHSMGGHGALISALKNPGKFRSVSALAPVCNPSQSPGIQVILKCYFGDDLKTMEKWDSTCLVADYKGPELNILIHQGYNDVHKDDLGLENFISACKKAGIAASINIEEGYDHGFYFISTFIEQHYHHHAKFLCDS</sequence>
<dbReference type="PANTHER" id="PTHR10061">
    <property type="entry name" value="S-FORMYLGLUTATHIONE HYDROLASE"/>
    <property type="match status" value="1"/>
</dbReference>
<dbReference type="InterPro" id="IPR029058">
    <property type="entry name" value="AB_hydrolase_fold"/>
</dbReference>
<dbReference type="PANTHER" id="PTHR10061:SF0">
    <property type="entry name" value="S-FORMYLGLUTATHIONE HYDROLASE"/>
    <property type="match status" value="1"/>
</dbReference>
<reference evidence="10" key="1">
    <citation type="submission" date="2010-06" db="EMBL/GenBank/DDBJ databases">
        <authorList>
            <person name="Jiang H."/>
            <person name="Abraham K."/>
            <person name="Ali S."/>
            <person name="Alsbrooks S.L."/>
            <person name="Anim B.N."/>
            <person name="Anosike U.S."/>
            <person name="Attaway T."/>
            <person name="Bandaranaike D.P."/>
            <person name="Battles P.K."/>
            <person name="Bell S.N."/>
            <person name="Bell A.V."/>
            <person name="Beltran B."/>
            <person name="Bickham C."/>
            <person name="Bustamante Y."/>
            <person name="Caleb T."/>
            <person name="Canada A."/>
            <person name="Cardenas V."/>
            <person name="Carter K."/>
            <person name="Chacko J."/>
            <person name="Chandrabose M.N."/>
            <person name="Chavez D."/>
            <person name="Chavez A."/>
            <person name="Chen L."/>
            <person name="Chu H.-S."/>
            <person name="Claassen K.J."/>
            <person name="Cockrell R."/>
            <person name="Collins M."/>
            <person name="Cooper J.A."/>
            <person name="Cree A."/>
            <person name="Curry S.M."/>
            <person name="Da Y."/>
            <person name="Dao M.D."/>
            <person name="Das B."/>
            <person name="Davila M.-L."/>
            <person name="Davy-Carroll L."/>
            <person name="Denson S."/>
            <person name="Dinh H."/>
            <person name="Ebong V.E."/>
            <person name="Edwards J.R."/>
            <person name="Egan A."/>
            <person name="El-Daye J."/>
            <person name="Escobedo L."/>
            <person name="Fernandez S."/>
            <person name="Fernando P.R."/>
            <person name="Flagg N."/>
            <person name="Forbes L.D."/>
            <person name="Fowler R.G."/>
            <person name="Fu Q."/>
            <person name="Gabisi R.A."/>
            <person name="Ganer J."/>
            <person name="Garbino Pronczuk A."/>
            <person name="Garcia R.M."/>
            <person name="Garner T."/>
            <person name="Garrett T.E."/>
            <person name="Gonzalez D.A."/>
            <person name="Hamid H."/>
            <person name="Hawkins E.S."/>
            <person name="Hirani K."/>
            <person name="Hogues M.E."/>
            <person name="Hollins B."/>
            <person name="Hsiao C.-H."/>
            <person name="Jabil R."/>
            <person name="James M.L."/>
            <person name="Jhangiani S.N."/>
            <person name="Johnson B."/>
            <person name="Johnson Q."/>
            <person name="Joshi V."/>
            <person name="Kalu J.B."/>
            <person name="Kam C."/>
            <person name="Kashfia A."/>
            <person name="Keebler J."/>
            <person name="Kisamo H."/>
            <person name="Kovar C.L."/>
            <person name="Lago L.A."/>
            <person name="Lai C.-Y."/>
            <person name="Laidlaw J."/>
            <person name="Lara F."/>
            <person name="Le T.-K."/>
            <person name="Lee S.L."/>
            <person name="Legall F.H."/>
            <person name="Lemon S.J."/>
            <person name="Lewis L.R."/>
            <person name="Li B."/>
            <person name="Liu Y."/>
            <person name="Liu Y.-S."/>
            <person name="Lopez J."/>
            <person name="Lozado R.J."/>
            <person name="Lu J."/>
            <person name="Madu R.C."/>
            <person name="Maheshwari M."/>
            <person name="Maheshwari R."/>
            <person name="Malloy K."/>
            <person name="Martinez E."/>
            <person name="Mathew T."/>
            <person name="Mercado I.C."/>
            <person name="Mercado C."/>
            <person name="Meyer B."/>
            <person name="Montgomery K."/>
            <person name="Morgan M.B."/>
            <person name="Munidasa M."/>
            <person name="Nazareth L.V."/>
            <person name="Nelson J."/>
            <person name="Ng B.M."/>
            <person name="Nguyen N.B."/>
            <person name="Nguyen P.Q."/>
            <person name="Nguyen T."/>
            <person name="Obregon M."/>
            <person name="Okwuonu G.O."/>
            <person name="Onwere C.G."/>
            <person name="Orozco G."/>
            <person name="Parra A."/>
            <person name="Patel S."/>
            <person name="Patil S."/>
            <person name="Perez A."/>
            <person name="Perez Y."/>
            <person name="Pham C."/>
            <person name="Primus E.L."/>
            <person name="Pu L.-L."/>
            <person name="Puazo M."/>
            <person name="Qin X."/>
            <person name="Quiroz J.B."/>
            <person name="Reese J."/>
            <person name="Richards S."/>
            <person name="Rives C.M."/>
            <person name="Robberts R."/>
            <person name="Ruiz S.J."/>
            <person name="Ruiz M.J."/>
            <person name="Santibanez J."/>
            <person name="Schneider B.W."/>
            <person name="Sisson I."/>
            <person name="Smith M."/>
            <person name="Sodergren E."/>
            <person name="Song X.-Z."/>
            <person name="Song B.B."/>
            <person name="Summersgill H."/>
            <person name="Thelus R."/>
            <person name="Thornton R.D."/>
            <person name="Trejos Z.Y."/>
            <person name="Usmani K."/>
            <person name="Vattathil S."/>
            <person name="Villasana D."/>
            <person name="Walker D.L."/>
            <person name="Wang S."/>
            <person name="Wang K."/>
            <person name="White C.S."/>
            <person name="Williams A.C."/>
            <person name="Williamson J."/>
            <person name="Wilson K."/>
            <person name="Woghiren I.O."/>
            <person name="Woodworth J.R."/>
            <person name="Worley K.C."/>
            <person name="Wright R.A."/>
            <person name="Wu W."/>
            <person name="Young L."/>
            <person name="Zhang L."/>
            <person name="Zhang J."/>
            <person name="Zhu Y."/>
            <person name="Muzny D.M."/>
            <person name="Weinstock G."/>
            <person name="Gibbs R.A."/>
        </authorList>
    </citation>
    <scope>NUCLEOTIDE SEQUENCE [LARGE SCALE GENOMIC DNA]</scope>
    <source>
        <strain evidence="10">LSR1</strain>
    </source>
</reference>
<keyword evidence="8" id="KW-0963">Cytoplasm</keyword>
<dbReference type="SUPFAM" id="SSF53474">
    <property type="entry name" value="alpha/beta-Hydrolases"/>
    <property type="match status" value="1"/>
</dbReference>
<keyword evidence="10" id="KW-1185">Reference proteome</keyword>
<comment type="subcellular location">
    <subcellularLocation>
        <location evidence="8">Cytoplasm</location>
    </subcellularLocation>
</comment>
<dbReference type="InterPro" id="IPR000801">
    <property type="entry name" value="Esterase-like"/>
</dbReference>
<dbReference type="RefSeq" id="XP_001943189.2">
    <property type="nucleotide sequence ID" value="XM_001943154.4"/>
</dbReference>
<accession>A0A8R2A0P2</accession>